<organism evidence="1 2">
    <name type="scientific">Nitrosomonas ureae</name>
    <dbReference type="NCBI Taxonomy" id="44577"/>
    <lineage>
        <taxon>Bacteria</taxon>
        <taxon>Pseudomonadati</taxon>
        <taxon>Pseudomonadota</taxon>
        <taxon>Betaproteobacteria</taxon>
        <taxon>Nitrosomonadales</taxon>
        <taxon>Nitrosomonadaceae</taxon>
        <taxon>Nitrosomonas</taxon>
    </lineage>
</organism>
<dbReference type="EMBL" id="FNLN01000013">
    <property type="protein sequence ID" value="SDT95642.1"/>
    <property type="molecule type" value="Genomic_DNA"/>
</dbReference>
<sequence>MTAGIRTYSARKARKFFMKQYILFLILLFPLNSVAEESTYLCTIKQILELSDNGTMEKHLGIYKQLFGKQFSINRDTGEMVGLPFATQSYKQVTVLDKGSNETSYKAIVTSHPPNMWIKYIHVAEHNQEKKKPFWGTDSGDKIFSGFCE</sequence>
<reference evidence="2" key="1">
    <citation type="submission" date="2016-10" db="EMBL/GenBank/DDBJ databases">
        <authorList>
            <person name="Varghese N."/>
            <person name="Submissions S."/>
        </authorList>
    </citation>
    <scope>NUCLEOTIDE SEQUENCE [LARGE SCALE GENOMIC DNA]</scope>
    <source>
        <strain evidence="2">Nm10</strain>
    </source>
</reference>
<keyword evidence="2" id="KW-1185">Reference proteome</keyword>
<evidence type="ECO:0000313" key="1">
    <source>
        <dbReference type="EMBL" id="SDT95642.1"/>
    </source>
</evidence>
<dbReference type="KEGG" id="nur:ATY38_02935"/>
<dbReference type="Proteomes" id="UP000182882">
    <property type="component" value="Unassembled WGS sequence"/>
</dbReference>
<accession>A0A1H2EKD2</accession>
<protein>
    <submittedName>
        <fullName evidence="1">Uncharacterized protein</fullName>
    </submittedName>
</protein>
<dbReference type="AlphaFoldDB" id="A0A1H2EKD2"/>
<proteinExistence type="predicted"/>
<gene>
    <name evidence="1" type="ORF">SAMN05216406_11362</name>
</gene>
<name>A0A1H2EKD2_9PROT</name>
<evidence type="ECO:0000313" key="2">
    <source>
        <dbReference type="Proteomes" id="UP000182882"/>
    </source>
</evidence>